<dbReference type="EMBL" id="VTZN01000653">
    <property type="protein sequence ID" value="KAA1234819.1"/>
    <property type="molecule type" value="Genomic_DNA"/>
</dbReference>
<dbReference type="SUPFAM" id="SSF56801">
    <property type="entry name" value="Acetyl-CoA synthetase-like"/>
    <property type="match status" value="1"/>
</dbReference>
<evidence type="ECO:0000313" key="3">
    <source>
        <dbReference type="Proteomes" id="UP000324701"/>
    </source>
</evidence>
<feature type="domain" description="AMP-dependent synthetase/ligase" evidence="1">
    <location>
        <begin position="2"/>
        <end position="84"/>
    </location>
</feature>
<dbReference type="InterPro" id="IPR000873">
    <property type="entry name" value="AMP-dep_synth/lig_dom"/>
</dbReference>
<name>A0A5B1AIB9_MYCSI</name>
<organism evidence="2 3">
    <name type="scientific">Mycobacterium simiae</name>
    <name type="common">Mycobacterium habana</name>
    <dbReference type="NCBI Taxonomy" id="1784"/>
    <lineage>
        <taxon>Bacteria</taxon>
        <taxon>Bacillati</taxon>
        <taxon>Actinomycetota</taxon>
        <taxon>Actinomycetes</taxon>
        <taxon>Mycobacteriales</taxon>
        <taxon>Mycobacteriaceae</taxon>
        <taxon>Mycobacterium</taxon>
        <taxon>Mycobacterium simiae complex</taxon>
    </lineage>
</organism>
<dbReference type="Gene3D" id="3.40.50.980">
    <property type="match status" value="1"/>
</dbReference>
<dbReference type="OrthoDB" id="3691933at2"/>
<evidence type="ECO:0000259" key="1">
    <source>
        <dbReference type="Pfam" id="PF00501"/>
    </source>
</evidence>
<dbReference type="AlphaFoldDB" id="A0A5B1AIB9"/>
<sequence length="85" mass="9296">MPEAVTRSPTEFHQLLVAERANVMIQTPTAFDALLRVQPEHGPQPPLNAVVLGGEACPADLVDRCRVPGRLLINQYGPSETTMYV</sequence>
<accession>A0A5B1AIB9</accession>
<dbReference type="Proteomes" id="UP000324701">
    <property type="component" value="Unassembled WGS sequence"/>
</dbReference>
<feature type="non-terminal residue" evidence="2">
    <location>
        <position position="85"/>
    </location>
</feature>
<keyword evidence="3" id="KW-1185">Reference proteome</keyword>
<dbReference type="Pfam" id="PF00501">
    <property type="entry name" value="AMP-binding"/>
    <property type="match status" value="1"/>
</dbReference>
<proteinExistence type="predicted"/>
<comment type="caution">
    <text evidence="2">The sequence shown here is derived from an EMBL/GenBank/DDBJ whole genome shotgun (WGS) entry which is preliminary data.</text>
</comment>
<evidence type="ECO:0000313" key="2">
    <source>
        <dbReference type="EMBL" id="KAA1234819.1"/>
    </source>
</evidence>
<gene>
    <name evidence="2" type="ORF">F0Q45_27260</name>
</gene>
<reference evidence="2 3" key="1">
    <citation type="submission" date="2019-09" db="EMBL/GenBank/DDBJ databases">
        <title>Report of infection by Mycobacterium simiae a patient suffering from pulmonary tuberculosis.</title>
        <authorList>
            <person name="Mohanty P.S."/>
            <person name="Bansal A.K."/>
            <person name="Singh H."/>
            <person name="Sharma S."/>
            <person name="Patil S.A."/>
            <person name="Upadhaya P."/>
            <person name="Singh P.K."/>
            <person name="Kumar D."/>
            <person name="Kumar S."/>
            <person name="Singh R.K."/>
            <person name="Chaudhary B."/>
        </authorList>
    </citation>
    <scope>NUCLEOTIDE SEQUENCE [LARGE SCALE GENOMIC DNA]</scope>
    <source>
        <strain evidence="2 3">JAL-560-SIM</strain>
    </source>
</reference>
<protein>
    <submittedName>
        <fullName evidence="2">AMP-binding protein</fullName>
    </submittedName>
</protein>